<reference evidence="2" key="2">
    <citation type="submission" date="2015-08" db="UniProtKB">
        <authorList>
            <consortium name="WormBaseParasite"/>
        </authorList>
    </citation>
    <scope>IDENTIFICATION</scope>
</reference>
<dbReference type="Proteomes" id="UP000035680">
    <property type="component" value="Unassembled WGS sequence"/>
</dbReference>
<evidence type="ECO:0000313" key="1">
    <source>
        <dbReference type="Proteomes" id="UP000035680"/>
    </source>
</evidence>
<proteinExistence type="predicted"/>
<sequence length="616" mass="71205">MKGKGENDSFKNQIKTIHELPPAFKNIYNSCDAFFDSSKEVVVLRNISSEIREKNDSEFQWTERDIINATTIVDNKEIMSMIIGNMPKLIDRCSLELTCSTFYRICNNKSSQITPFNVEEGVQKYIRDGSKVKCCQNTVYLNIPHTTDSVKSSFMKKTKILETYFKRKPKLVIKNLPIEMASYLNSIPTLDNIKTIIFKTNSQPIFSINLLNSIPSLNPKNVIFEDYGKSSVDIDEEVVGEMNIDMPREVRNVVLMCSRKKGFCLLKCFEKLKKGSLDQLTFGRFFTIGIVKKDQLLMASHLASYFKNVKVIFKNDISGDVNNSIFKLLDKFNMTTTTPVTYEISFYMSSVGNLFSQILAGQFKEKKDLIWPKYSRISVFRVFRKRQNENGKLTDEEIESLGLGLSQMFNLTIFEFQFDLIKTLDEFSVICRGFKKSVKNIKIYGCSKFSLDHLNILSSSVESLENFSIEGISCSAIKLSLIMLSFKTLRGLHVDFSESYFFENIIEDIITIDETKGGELVKWPNLDLLDIICIIKKSEYDILERMNRNTPRRSGKFLYFKSSKEATPYCESYCPFYRIIIQKSSKNFGIFRSIFSQDTYEFRDETYFGYDPRSHD</sequence>
<name>A0A0K0EXK2_STRVS</name>
<dbReference type="WBParaSite" id="SVE_0125600.1">
    <property type="protein sequence ID" value="SVE_0125600.1"/>
    <property type="gene ID" value="SVE_0125600"/>
</dbReference>
<reference evidence="1" key="1">
    <citation type="submission" date="2014-07" db="EMBL/GenBank/DDBJ databases">
        <authorList>
            <person name="Martin A.A"/>
            <person name="De Silva N."/>
        </authorList>
    </citation>
    <scope>NUCLEOTIDE SEQUENCE</scope>
</reference>
<evidence type="ECO:0000313" key="2">
    <source>
        <dbReference type="WBParaSite" id="SVE_0125600.1"/>
    </source>
</evidence>
<accession>A0A0K0EXK2</accession>
<protein>
    <submittedName>
        <fullName evidence="2">F-box domain-containing protein</fullName>
    </submittedName>
</protein>
<organism evidence="1 2">
    <name type="scientific">Strongyloides venezuelensis</name>
    <name type="common">Threadworm</name>
    <dbReference type="NCBI Taxonomy" id="75913"/>
    <lineage>
        <taxon>Eukaryota</taxon>
        <taxon>Metazoa</taxon>
        <taxon>Ecdysozoa</taxon>
        <taxon>Nematoda</taxon>
        <taxon>Chromadorea</taxon>
        <taxon>Rhabditida</taxon>
        <taxon>Tylenchina</taxon>
        <taxon>Panagrolaimomorpha</taxon>
        <taxon>Strongyloidoidea</taxon>
        <taxon>Strongyloididae</taxon>
        <taxon>Strongyloides</taxon>
    </lineage>
</organism>
<dbReference type="AlphaFoldDB" id="A0A0K0EXK2"/>
<keyword evidence="1" id="KW-1185">Reference proteome</keyword>